<gene>
    <name evidence="2" type="ORF">EV652_10313</name>
</gene>
<comment type="caution">
    <text evidence="2">The sequence shown here is derived from an EMBL/GenBank/DDBJ whole genome shotgun (WGS) entry which is preliminary data.</text>
</comment>
<evidence type="ECO:0000256" key="1">
    <source>
        <dbReference type="SAM" id="MobiDB-lite"/>
    </source>
</evidence>
<dbReference type="EMBL" id="SLWN01000003">
    <property type="protein sequence ID" value="TCO33014.1"/>
    <property type="molecule type" value="Genomic_DNA"/>
</dbReference>
<dbReference type="RefSeq" id="WP_132208524.1">
    <property type="nucleotide sequence ID" value="NZ_SLWN01000003.1"/>
</dbReference>
<evidence type="ECO:0000313" key="3">
    <source>
        <dbReference type="Proteomes" id="UP000294508"/>
    </source>
</evidence>
<sequence>MTDADPAGTDWVPRLGSLQVPPQRAALIRSLFEFAAFVADHPELPLPTVNALMIPGGERFSEGMREVEATATALGVTPALAADGAYVASRRIGLVWVRCVVRPTPYGTDRDETLNAHASTGRLGHRTAADTAREYGAGGAR</sequence>
<keyword evidence="3" id="KW-1185">Reference proteome</keyword>
<accession>A0A4R2HPC8</accession>
<proteinExistence type="predicted"/>
<name>A0A4R2HPC8_9ACTN</name>
<feature type="region of interest" description="Disordered" evidence="1">
    <location>
        <begin position="121"/>
        <end position="141"/>
    </location>
</feature>
<reference evidence="2 3" key="1">
    <citation type="journal article" date="2015" name="Stand. Genomic Sci.">
        <title>Genomic Encyclopedia of Bacterial and Archaeal Type Strains, Phase III: the genomes of soil and plant-associated and newly described type strains.</title>
        <authorList>
            <person name="Whitman W.B."/>
            <person name="Woyke T."/>
            <person name="Klenk H.P."/>
            <person name="Zhou Y."/>
            <person name="Lilburn T.G."/>
            <person name="Beck B.J."/>
            <person name="De Vos P."/>
            <person name="Vandamme P."/>
            <person name="Eisen J.A."/>
            <person name="Garrity G."/>
            <person name="Hugenholtz P."/>
            <person name="Kyrpides N.C."/>
        </authorList>
    </citation>
    <scope>NUCLEOTIDE SEQUENCE [LARGE SCALE GENOMIC DNA]</scope>
    <source>
        <strain evidence="2 3">VKM Ac-2572</strain>
    </source>
</reference>
<evidence type="ECO:0000313" key="2">
    <source>
        <dbReference type="EMBL" id="TCO33014.1"/>
    </source>
</evidence>
<organism evidence="2 3">
    <name type="scientific">Kribbella steppae</name>
    <dbReference type="NCBI Taxonomy" id="2512223"/>
    <lineage>
        <taxon>Bacteria</taxon>
        <taxon>Bacillati</taxon>
        <taxon>Actinomycetota</taxon>
        <taxon>Actinomycetes</taxon>
        <taxon>Propionibacteriales</taxon>
        <taxon>Kribbellaceae</taxon>
        <taxon>Kribbella</taxon>
    </lineage>
</organism>
<dbReference type="OrthoDB" id="3825073at2"/>
<dbReference type="AlphaFoldDB" id="A0A4R2HPC8"/>
<dbReference type="Proteomes" id="UP000294508">
    <property type="component" value="Unassembled WGS sequence"/>
</dbReference>
<protein>
    <submittedName>
        <fullName evidence="2">Uncharacterized protein</fullName>
    </submittedName>
</protein>